<dbReference type="Pfam" id="PF02698">
    <property type="entry name" value="DUF218"/>
    <property type="match status" value="1"/>
</dbReference>
<reference evidence="2 3" key="1">
    <citation type="journal article" date="2015" name="Genome Biol. Evol.">
        <title>The Dynamics of Genetic Interactions between Vibrio metoecus and Vibrio cholerae, Two Close Relatives Co-Occurring in the Environment.</title>
        <authorList>
            <person name="Orata F.D."/>
            <person name="Kirchberger P.C."/>
            <person name="Meheust R."/>
            <person name="Barlow E.J."/>
            <person name="Tarr C.L."/>
            <person name="Boucher Y."/>
        </authorList>
    </citation>
    <scope>NUCLEOTIDE SEQUENCE [LARGE SCALE GENOMIC DNA]</scope>
    <source>
        <strain evidence="2 3">08-2459</strain>
    </source>
</reference>
<gene>
    <name evidence="2" type="ORF">AAY55_08440</name>
</gene>
<dbReference type="EMBL" id="LCUF01000008">
    <property type="protein sequence ID" value="KQA23734.1"/>
    <property type="molecule type" value="Genomic_DNA"/>
</dbReference>
<dbReference type="InterPro" id="IPR051599">
    <property type="entry name" value="Cell_Envelope_Assoc"/>
</dbReference>
<dbReference type="PANTHER" id="PTHR30336:SF20">
    <property type="entry name" value="DUF218 DOMAIN-CONTAINING PROTEIN"/>
    <property type="match status" value="1"/>
</dbReference>
<feature type="domain" description="DUF218" evidence="1">
    <location>
        <begin position="9"/>
        <end position="131"/>
    </location>
</feature>
<dbReference type="Proteomes" id="UP000053724">
    <property type="component" value="Unassembled WGS sequence"/>
</dbReference>
<dbReference type="PATRIC" id="fig|1481663.8.peg.4941"/>
<dbReference type="InterPro" id="IPR014729">
    <property type="entry name" value="Rossmann-like_a/b/a_fold"/>
</dbReference>
<protein>
    <recommendedName>
        <fullName evidence="1">DUF218 domain-containing protein</fullName>
    </recommendedName>
</protein>
<organism evidence="2 3">
    <name type="scientific">Vibrio metoecus</name>
    <dbReference type="NCBI Taxonomy" id="1481663"/>
    <lineage>
        <taxon>Bacteria</taxon>
        <taxon>Pseudomonadati</taxon>
        <taxon>Pseudomonadota</taxon>
        <taxon>Gammaproteobacteria</taxon>
        <taxon>Vibrionales</taxon>
        <taxon>Vibrionaceae</taxon>
        <taxon>Vibrio</taxon>
    </lineage>
</organism>
<dbReference type="InterPro" id="IPR003848">
    <property type="entry name" value="DUF218"/>
</dbReference>
<name>A0A0Q0PUE3_VIBMT</name>
<accession>A0A0Q0PUE3</accession>
<dbReference type="RefSeq" id="WP_055027769.1">
    <property type="nucleotide sequence ID" value="NZ_CP035689.1"/>
</dbReference>
<dbReference type="PANTHER" id="PTHR30336">
    <property type="entry name" value="INNER MEMBRANE PROTEIN, PROBABLE PERMEASE"/>
    <property type="match status" value="1"/>
</dbReference>
<dbReference type="AlphaFoldDB" id="A0A0Q0PUE3"/>
<evidence type="ECO:0000259" key="1">
    <source>
        <dbReference type="Pfam" id="PF02698"/>
    </source>
</evidence>
<dbReference type="CDD" id="cd06259">
    <property type="entry name" value="YdcF-like"/>
    <property type="match status" value="1"/>
</dbReference>
<sequence length="287" mass="32612">MPITRPIFIVLGKRLNSDQLTLEGKSRVEGLISALQCHENKTALVVFCGGVTQRQSASEAQRMYEYFQTRCQQLALSLPHIQVLLEQQSTSTVENIKHVAQVLLTSGHLRVGDTLTLTLVSNDYHLKRIFEIQQLMDEQGLLRTLDERCQQAGVRLNISRDLNAHISVPYPHRSQQGVRFLWVDELTTYRVFLEGVTVNAFQRPLEEVRQAPYQIAQTALAQLRRHCENEPIMLAQLALIATVVESEADLTTAASVCDLLAVLDTELTLLNRLCDPELDRTGRWWKR</sequence>
<dbReference type="Gene3D" id="3.40.50.620">
    <property type="entry name" value="HUPs"/>
    <property type="match status" value="1"/>
</dbReference>
<proteinExistence type="predicted"/>
<evidence type="ECO:0000313" key="3">
    <source>
        <dbReference type="Proteomes" id="UP000053724"/>
    </source>
</evidence>
<comment type="caution">
    <text evidence="2">The sequence shown here is derived from an EMBL/GenBank/DDBJ whole genome shotgun (WGS) entry which is preliminary data.</text>
</comment>
<dbReference type="GO" id="GO:0005886">
    <property type="term" value="C:plasma membrane"/>
    <property type="evidence" value="ECO:0007669"/>
    <property type="project" value="TreeGrafter"/>
</dbReference>
<evidence type="ECO:0000313" key="2">
    <source>
        <dbReference type="EMBL" id="KQA23734.1"/>
    </source>
</evidence>